<evidence type="ECO:0000256" key="2">
    <source>
        <dbReference type="ARBA" id="ARBA00007367"/>
    </source>
</evidence>
<keyword evidence="3 7" id="KW-0812">Transmembrane</keyword>
<evidence type="ECO:0000256" key="5">
    <source>
        <dbReference type="ARBA" id="ARBA00023136"/>
    </source>
</evidence>
<dbReference type="Proteomes" id="UP000007151">
    <property type="component" value="Unassembled WGS sequence"/>
</dbReference>
<keyword evidence="4 7" id="KW-1133">Transmembrane helix</keyword>
<dbReference type="GO" id="GO:1902600">
    <property type="term" value="P:proton transmembrane transport"/>
    <property type="evidence" value="ECO:0007669"/>
    <property type="project" value="InterPro"/>
</dbReference>
<dbReference type="PANTHER" id="PTHR31102:SF1">
    <property type="entry name" value="CATION_H+ EXCHANGER DOMAIN-CONTAINING PROTEIN"/>
    <property type="match status" value="1"/>
</dbReference>
<feature type="transmembrane region" description="Helical" evidence="7">
    <location>
        <begin position="33"/>
        <end position="53"/>
    </location>
</feature>
<evidence type="ECO:0000313" key="9">
    <source>
        <dbReference type="EMBL" id="OWR42209.1"/>
    </source>
</evidence>
<dbReference type="PANTHER" id="PTHR31102">
    <property type="match status" value="1"/>
</dbReference>
<dbReference type="Pfam" id="PF00999">
    <property type="entry name" value="Na_H_Exchanger"/>
    <property type="match status" value="1"/>
</dbReference>
<feature type="transmembrane region" description="Helical" evidence="7">
    <location>
        <begin position="136"/>
        <end position="159"/>
    </location>
</feature>
<dbReference type="InterPro" id="IPR051843">
    <property type="entry name" value="CPA1_transporter"/>
</dbReference>
<organism evidence="9 10">
    <name type="scientific">Danaus plexippus plexippus</name>
    <dbReference type="NCBI Taxonomy" id="278856"/>
    <lineage>
        <taxon>Eukaryota</taxon>
        <taxon>Metazoa</taxon>
        <taxon>Ecdysozoa</taxon>
        <taxon>Arthropoda</taxon>
        <taxon>Hexapoda</taxon>
        <taxon>Insecta</taxon>
        <taxon>Pterygota</taxon>
        <taxon>Neoptera</taxon>
        <taxon>Endopterygota</taxon>
        <taxon>Lepidoptera</taxon>
        <taxon>Glossata</taxon>
        <taxon>Ditrysia</taxon>
        <taxon>Papilionoidea</taxon>
        <taxon>Nymphalidae</taxon>
        <taxon>Danainae</taxon>
        <taxon>Danaini</taxon>
        <taxon>Danaina</taxon>
        <taxon>Danaus</taxon>
        <taxon>Danaus</taxon>
    </lineage>
</organism>
<evidence type="ECO:0000256" key="6">
    <source>
        <dbReference type="SAM" id="MobiDB-lite"/>
    </source>
</evidence>
<feature type="transmembrane region" description="Helical" evidence="7">
    <location>
        <begin position="59"/>
        <end position="81"/>
    </location>
</feature>
<sequence>PLAVIAFSFVACKQWVDQGWELEDNPVATAFEIFWMFFEPMLFSVTGAQIVIADLQPQLVLVVAGIVITCVVLRAALTSVTAVRSNLNMKEKIFVGLAWMAKATVQAALAPVALDEVRKMTGSEEHIEQLVKYAEIVINVCIMSIVITAPLGAIVITITGPRLLSKTTKPPVLEGWRRSHRPSIRDISIIDEEEVAERDAEADADAPNSPPVSPVPTISPNAYSTPNPITVQPNHRT</sequence>
<dbReference type="InParanoid" id="A0A212EL55"/>
<gene>
    <name evidence="9" type="ORF">KGM_214215B</name>
</gene>
<feature type="compositionally biased region" description="Acidic residues" evidence="6">
    <location>
        <begin position="195"/>
        <end position="204"/>
    </location>
</feature>
<evidence type="ECO:0000259" key="8">
    <source>
        <dbReference type="Pfam" id="PF00999"/>
    </source>
</evidence>
<dbReference type="InterPro" id="IPR006153">
    <property type="entry name" value="Cation/H_exchanger_TM"/>
</dbReference>
<keyword evidence="10" id="KW-1185">Reference proteome</keyword>
<dbReference type="AlphaFoldDB" id="A0A212EL55"/>
<comment type="similarity">
    <text evidence="2">Belongs to the monovalent cation:proton antiporter 1 (CPA1) transporter (TC 2.A.36) family.</text>
</comment>
<keyword evidence="5 7" id="KW-0472">Membrane</keyword>
<dbReference type="GO" id="GO:0015297">
    <property type="term" value="F:antiporter activity"/>
    <property type="evidence" value="ECO:0007669"/>
    <property type="project" value="InterPro"/>
</dbReference>
<proteinExistence type="inferred from homology"/>
<dbReference type="GO" id="GO:0016020">
    <property type="term" value="C:membrane"/>
    <property type="evidence" value="ECO:0007669"/>
    <property type="project" value="UniProtKB-SubCell"/>
</dbReference>
<feature type="non-terminal residue" evidence="9">
    <location>
        <position position="1"/>
    </location>
</feature>
<evidence type="ECO:0000256" key="1">
    <source>
        <dbReference type="ARBA" id="ARBA00004141"/>
    </source>
</evidence>
<accession>A0A212EL55</accession>
<comment type="caution">
    <text evidence="9">The sequence shown here is derived from an EMBL/GenBank/DDBJ whole genome shotgun (WGS) entry which is preliminary data.</text>
</comment>
<name>A0A212EL55_DANPL</name>
<protein>
    <recommendedName>
        <fullName evidence="8">Cation/H+ exchanger transmembrane domain-containing protein</fullName>
    </recommendedName>
</protein>
<reference evidence="9 10" key="1">
    <citation type="journal article" date="2011" name="Cell">
        <title>The monarch butterfly genome yields insights into long-distance migration.</title>
        <authorList>
            <person name="Zhan S."/>
            <person name="Merlin C."/>
            <person name="Boore J.L."/>
            <person name="Reppert S.M."/>
        </authorList>
    </citation>
    <scope>NUCLEOTIDE SEQUENCE [LARGE SCALE GENOMIC DNA]</scope>
    <source>
        <strain evidence="9">F-2</strain>
    </source>
</reference>
<evidence type="ECO:0000256" key="7">
    <source>
        <dbReference type="SAM" id="Phobius"/>
    </source>
</evidence>
<dbReference type="eggNOG" id="KOG3826">
    <property type="taxonomic scope" value="Eukaryota"/>
</dbReference>
<dbReference type="KEGG" id="dpl:KGM_214215B"/>
<feature type="region of interest" description="Disordered" evidence="6">
    <location>
        <begin position="195"/>
        <end position="237"/>
    </location>
</feature>
<feature type="transmembrane region" description="Helical" evidence="7">
    <location>
        <begin position="93"/>
        <end position="114"/>
    </location>
</feature>
<feature type="domain" description="Cation/H+ exchanger transmembrane" evidence="8">
    <location>
        <begin position="26"/>
        <end position="156"/>
    </location>
</feature>
<dbReference type="EMBL" id="AGBW02014136">
    <property type="protein sequence ID" value="OWR42209.1"/>
    <property type="molecule type" value="Genomic_DNA"/>
</dbReference>
<evidence type="ECO:0000256" key="4">
    <source>
        <dbReference type="ARBA" id="ARBA00022989"/>
    </source>
</evidence>
<evidence type="ECO:0000313" key="10">
    <source>
        <dbReference type="Proteomes" id="UP000007151"/>
    </source>
</evidence>
<feature type="compositionally biased region" description="Polar residues" evidence="6">
    <location>
        <begin position="222"/>
        <end position="237"/>
    </location>
</feature>
<evidence type="ECO:0000256" key="3">
    <source>
        <dbReference type="ARBA" id="ARBA00022692"/>
    </source>
</evidence>
<comment type="subcellular location">
    <subcellularLocation>
        <location evidence="1">Membrane</location>
        <topology evidence="1">Multi-pass membrane protein</topology>
    </subcellularLocation>
</comment>